<dbReference type="GeneID" id="106066805"/>
<dbReference type="RefSeq" id="XP_055887744.1">
    <property type="nucleotide sequence ID" value="XM_056031769.1"/>
</dbReference>
<dbReference type="RefSeq" id="XP_055887746.1">
    <property type="nucleotide sequence ID" value="XM_056031771.1"/>
</dbReference>
<evidence type="ECO:0000313" key="4">
    <source>
        <dbReference type="RefSeq" id="XP_055887747.1"/>
    </source>
</evidence>
<dbReference type="Proteomes" id="UP001165740">
    <property type="component" value="Chromosome 6"/>
</dbReference>
<organism evidence="1 2">
    <name type="scientific">Biomphalaria glabrata</name>
    <name type="common">Bloodfluke planorb</name>
    <name type="synonym">Freshwater snail</name>
    <dbReference type="NCBI Taxonomy" id="6526"/>
    <lineage>
        <taxon>Eukaryota</taxon>
        <taxon>Metazoa</taxon>
        <taxon>Spiralia</taxon>
        <taxon>Lophotrochozoa</taxon>
        <taxon>Mollusca</taxon>
        <taxon>Gastropoda</taxon>
        <taxon>Heterobranchia</taxon>
        <taxon>Euthyneura</taxon>
        <taxon>Panpulmonata</taxon>
        <taxon>Hygrophila</taxon>
        <taxon>Lymnaeoidea</taxon>
        <taxon>Planorbidae</taxon>
        <taxon>Biomphalaria</taxon>
    </lineage>
</organism>
<accession>A0A9W3AKM9</accession>
<proteinExistence type="predicted"/>
<evidence type="ECO:0000313" key="5">
    <source>
        <dbReference type="RefSeq" id="XP_055887748.1"/>
    </source>
</evidence>
<name>A0A9W3AKM9_BIOGL</name>
<keyword evidence="1" id="KW-1185">Reference proteome</keyword>
<sequence>MWSAAKNRDKVVLANDATIDQIPLYNSEQFESFLDDLNRDRDQDEEILKRFEEETTSDENKRELFMEMTSRIGFRKKKLNTCIEAIEKNKEIQRKAQDNLKEKASKEGKIDLLLQIKLLESDLKYKDIFISLAKEEQKREELYKNKAMKIILATCVNNEFENEEQS</sequence>
<gene>
    <name evidence="2 3 4 5" type="primary">LOC106066805</name>
</gene>
<protein>
    <submittedName>
        <fullName evidence="2 3">Uncharacterized protein LOC106066805</fullName>
    </submittedName>
</protein>
<dbReference type="RefSeq" id="XP_055887747.1">
    <property type="nucleotide sequence ID" value="XM_056031772.1"/>
</dbReference>
<dbReference type="RefSeq" id="XP_055887748.1">
    <property type="nucleotide sequence ID" value="XM_056031773.1"/>
</dbReference>
<evidence type="ECO:0000313" key="3">
    <source>
        <dbReference type="RefSeq" id="XP_055887746.1"/>
    </source>
</evidence>
<evidence type="ECO:0000313" key="2">
    <source>
        <dbReference type="RefSeq" id="XP_055887744.1"/>
    </source>
</evidence>
<reference evidence="2 3" key="1">
    <citation type="submission" date="2025-04" db="UniProtKB">
        <authorList>
            <consortium name="RefSeq"/>
        </authorList>
    </citation>
    <scope>IDENTIFICATION</scope>
</reference>
<dbReference type="AlphaFoldDB" id="A0A9W3AKM9"/>
<evidence type="ECO:0000313" key="1">
    <source>
        <dbReference type="Proteomes" id="UP001165740"/>
    </source>
</evidence>